<name>A0A423HP23_9PSED</name>
<gene>
    <name evidence="3" type="ORF">BK662_15755</name>
</gene>
<dbReference type="AlphaFoldDB" id="A0A423HP23"/>
<protein>
    <submittedName>
        <fullName evidence="3">Zn-dependent hydrolase</fullName>
    </submittedName>
</protein>
<dbReference type="InterPro" id="IPR001279">
    <property type="entry name" value="Metallo-B-lactamas"/>
</dbReference>
<feature type="domain" description="Metallo-beta-lactamase" evidence="2">
    <location>
        <begin position="18"/>
        <end position="209"/>
    </location>
</feature>
<dbReference type="Proteomes" id="UP000284002">
    <property type="component" value="Unassembled WGS sequence"/>
</dbReference>
<evidence type="ECO:0000313" key="4">
    <source>
        <dbReference type="Proteomes" id="UP000284002"/>
    </source>
</evidence>
<dbReference type="Gene3D" id="3.60.15.10">
    <property type="entry name" value="Ribonuclease Z/Hydroxyacylglutathione hydrolase-like"/>
    <property type="match status" value="1"/>
</dbReference>
<organism evidence="3 4">
    <name type="scientific">Pseudomonas frederiksbergensis</name>
    <dbReference type="NCBI Taxonomy" id="104087"/>
    <lineage>
        <taxon>Bacteria</taxon>
        <taxon>Pseudomonadati</taxon>
        <taxon>Pseudomonadota</taxon>
        <taxon>Gammaproteobacteria</taxon>
        <taxon>Pseudomonadales</taxon>
        <taxon>Pseudomonadaceae</taxon>
        <taxon>Pseudomonas</taxon>
    </lineage>
</organism>
<dbReference type="GO" id="GO:0016787">
    <property type="term" value="F:hydrolase activity"/>
    <property type="evidence" value="ECO:0007669"/>
    <property type="project" value="UniProtKB-KW"/>
</dbReference>
<evidence type="ECO:0000259" key="2">
    <source>
        <dbReference type="Pfam" id="PF12706"/>
    </source>
</evidence>
<dbReference type="EMBL" id="MOBM01000020">
    <property type="protein sequence ID" value="RON14949.1"/>
    <property type="molecule type" value="Genomic_DNA"/>
</dbReference>
<evidence type="ECO:0000313" key="3">
    <source>
        <dbReference type="EMBL" id="RON14949.1"/>
    </source>
</evidence>
<dbReference type="InterPro" id="IPR036866">
    <property type="entry name" value="RibonucZ/Hydroxyglut_hydro"/>
</dbReference>
<dbReference type="PANTHER" id="PTHR43546">
    <property type="entry name" value="UPF0173 METAL-DEPENDENT HYDROLASE MJ1163-RELATED"/>
    <property type="match status" value="1"/>
</dbReference>
<comment type="caution">
    <text evidence="3">The sequence shown here is derived from an EMBL/GenBank/DDBJ whole genome shotgun (WGS) entry which is preliminary data.</text>
</comment>
<keyword evidence="1 3" id="KW-0378">Hydrolase</keyword>
<dbReference type="InterPro" id="IPR050114">
    <property type="entry name" value="UPF0173_UPF0282_UlaG_hydrolase"/>
</dbReference>
<evidence type="ECO:0000256" key="1">
    <source>
        <dbReference type="ARBA" id="ARBA00022801"/>
    </source>
</evidence>
<proteinExistence type="predicted"/>
<dbReference type="RefSeq" id="WP_123358971.1">
    <property type="nucleotide sequence ID" value="NZ_MOBM01000020.1"/>
</dbReference>
<dbReference type="PANTHER" id="PTHR43546:SF9">
    <property type="entry name" value="L-ASCORBATE-6-PHOSPHATE LACTONASE ULAG-RELATED"/>
    <property type="match status" value="1"/>
</dbReference>
<sequence>MKIHQIRNATIVCEMGPYRILVDPMLGHKAEHPPLRIFGLRQRNPLVELPVSAEALLQTVTHCLITHCQKGHFDHLDRPATEWLKARQIPVICTPHDARYLARRGLNVQPLAEDHWHPQPFLGGTISTVSCTHGRGLIGHFMEHGVGYFIQVPGEPGLYLSGDTVLTEAVRQFVRQHQPEVSVVPAGGACMDIGGEIIMGVEEVIEFTRLSSGRVIANHLEALSHCPVSREALEAAAQDAGLEARLLIPADGAVLTLAQTPVQDLQTA</sequence>
<dbReference type="SUPFAM" id="SSF56281">
    <property type="entry name" value="Metallo-hydrolase/oxidoreductase"/>
    <property type="match status" value="1"/>
</dbReference>
<accession>A0A423HP23</accession>
<reference evidence="3 4" key="1">
    <citation type="submission" date="2016-10" db="EMBL/GenBank/DDBJ databases">
        <title>Comparative genome analysis of multiple Pseudomonas spp. focuses on biocontrol and plant growth promoting traits.</title>
        <authorList>
            <person name="Tao X.-Y."/>
            <person name="Taylor C.G."/>
        </authorList>
    </citation>
    <scope>NUCLEOTIDE SEQUENCE [LARGE SCALE GENOMIC DNA]</scope>
    <source>
        <strain evidence="3 4">36C6</strain>
    </source>
</reference>
<dbReference type="Pfam" id="PF12706">
    <property type="entry name" value="Lactamase_B_2"/>
    <property type="match status" value="1"/>
</dbReference>